<dbReference type="GO" id="GO:0006210">
    <property type="term" value="P:thymine catabolic process"/>
    <property type="evidence" value="ECO:0007669"/>
    <property type="project" value="TreeGrafter"/>
</dbReference>
<dbReference type="AlphaFoldDB" id="A0A9N9AS00"/>
<comment type="caution">
    <text evidence="2">The sequence shown here is derived from an EMBL/GenBank/DDBJ whole genome shotgun (WGS) entry which is preliminary data.</text>
</comment>
<proteinExistence type="predicted"/>
<feature type="domain" description="Aldehyde dehydrogenase" evidence="1">
    <location>
        <begin position="50"/>
        <end position="460"/>
    </location>
</feature>
<dbReference type="GO" id="GO:0004491">
    <property type="term" value="F:methylmalonate-semialdehyde dehydrogenase (acylating, NAD) activity"/>
    <property type="evidence" value="ECO:0007669"/>
    <property type="project" value="InterPro"/>
</dbReference>
<dbReference type="InterPro" id="IPR016161">
    <property type="entry name" value="Ald_DH/histidinol_DH"/>
</dbReference>
<dbReference type="InterPro" id="IPR015590">
    <property type="entry name" value="Aldehyde_DH_dom"/>
</dbReference>
<accession>A0A9N9AS00</accession>
<keyword evidence="3" id="KW-1185">Reference proteome</keyword>
<name>A0A9N9AS00_9GLOM</name>
<organism evidence="2 3">
    <name type="scientific">Acaulospora morrowiae</name>
    <dbReference type="NCBI Taxonomy" id="94023"/>
    <lineage>
        <taxon>Eukaryota</taxon>
        <taxon>Fungi</taxon>
        <taxon>Fungi incertae sedis</taxon>
        <taxon>Mucoromycota</taxon>
        <taxon>Glomeromycotina</taxon>
        <taxon>Glomeromycetes</taxon>
        <taxon>Diversisporales</taxon>
        <taxon>Acaulosporaceae</taxon>
        <taxon>Acaulospora</taxon>
    </lineage>
</organism>
<dbReference type="InterPro" id="IPR016162">
    <property type="entry name" value="Ald_DH_N"/>
</dbReference>
<evidence type="ECO:0000313" key="2">
    <source>
        <dbReference type="EMBL" id="CAG8540206.1"/>
    </source>
</evidence>
<dbReference type="OrthoDB" id="310895at2759"/>
<dbReference type="InterPro" id="IPR010061">
    <property type="entry name" value="MeMal-semiAld_DH"/>
</dbReference>
<dbReference type="GO" id="GO:0006574">
    <property type="term" value="P:L-valine catabolic process"/>
    <property type="evidence" value="ECO:0007669"/>
    <property type="project" value="TreeGrafter"/>
</dbReference>
<reference evidence="2" key="1">
    <citation type="submission" date="2021-06" db="EMBL/GenBank/DDBJ databases">
        <authorList>
            <person name="Kallberg Y."/>
            <person name="Tangrot J."/>
            <person name="Rosling A."/>
        </authorList>
    </citation>
    <scope>NUCLEOTIDE SEQUENCE</scope>
    <source>
        <strain evidence="2">CL551</strain>
    </source>
</reference>
<sequence>MDLLNVDSPRIQNFINGKYVDPVETASIKYTAVTTPHTGKVIAQCPISTSKDVEEADRVQFLIRFHHLLNAHIDELAELIILEHGKNKAEAIASIAKGAETVEYAMSLPQLIQGKLLDVSRGVTCHDTRVPLGVVASIVPFNFPIMVPMWTLPIAIATGNTLILKPSEKVPLTMTRVVGLLKEAGIPDGVVNIIHGTENAVNAIADHPDVKAVTFVGTSHVANLITERCHKLGKRVLALGGAKNHLVAAPDCNIETTSTDVVNSFTGCAGQRCMAASVLLIIGSHEELLNRIVSKASSLQPGSKPGEIGPVIDQQSLNKILGYIDVSEKAGAKILVDGRSWTQSRIEGFWIGPTVILHNNKEDKALHDEIFGPVLSIYQCSSKEEAIEIENNNPYGNAACIYTTTGATAEWFIARFSAGMCGVNIGVPVPREPFSFGGINRSKFGNFVDITGDGGVEFFTWRRKVTTRWGQENLDPKLRM</sequence>
<dbReference type="Gene3D" id="3.40.309.10">
    <property type="entry name" value="Aldehyde Dehydrogenase, Chain A, domain 2"/>
    <property type="match status" value="1"/>
</dbReference>
<dbReference type="Pfam" id="PF00171">
    <property type="entry name" value="Aldedh"/>
    <property type="match status" value="1"/>
</dbReference>
<dbReference type="Proteomes" id="UP000789342">
    <property type="component" value="Unassembled WGS sequence"/>
</dbReference>
<dbReference type="FunFam" id="3.40.309.10:FF:000002">
    <property type="entry name" value="Methylmalonate-semialdehyde dehydrogenase (Acylating)"/>
    <property type="match status" value="1"/>
</dbReference>
<dbReference type="PANTHER" id="PTHR43866">
    <property type="entry name" value="MALONATE-SEMIALDEHYDE DEHYDROGENASE"/>
    <property type="match status" value="1"/>
</dbReference>
<dbReference type="EMBL" id="CAJVPV010002967">
    <property type="protein sequence ID" value="CAG8540206.1"/>
    <property type="molecule type" value="Genomic_DNA"/>
</dbReference>
<evidence type="ECO:0000313" key="3">
    <source>
        <dbReference type="Proteomes" id="UP000789342"/>
    </source>
</evidence>
<evidence type="ECO:0000259" key="1">
    <source>
        <dbReference type="Pfam" id="PF00171"/>
    </source>
</evidence>
<dbReference type="SUPFAM" id="SSF53720">
    <property type="entry name" value="ALDH-like"/>
    <property type="match status" value="1"/>
</dbReference>
<dbReference type="Gene3D" id="3.40.605.10">
    <property type="entry name" value="Aldehyde Dehydrogenase, Chain A, domain 1"/>
    <property type="match status" value="1"/>
</dbReference>
<dbReference type="InterPro" id="IPR016163">
    <property type="entry name" value="Ald_DH_C"/>
</dbReference>
<dbReference type="PANTHER" id="PTHR43866:SF4">
    <property type="entry name" value="MALONATE-SEMIALDEHYDE DEHYDROGENASE"/>
    <property type="match status" value="1"/>
</dbReference>
<protein>
    <submittedName>
        <fullName evidence="2">5036_t:CDS:1</fullName>
    </submittedName>
</protein>
<gene>
    <name evidence="2" type="ORF">AMORRO_LOCUS5089</name>
</gene>